<organism evidence="2 3">
    <name type="scientific">Hoeflea prorocentri</name>
    <dbReference type="NCBI Taxonomy" id="1922333"/>
    <lineage>
        <taxon>Bacteria</taxon>
        <taxon>Pseudomonadati</taxon>
        <taxon>Pseudomonadota</taxon>
        <taxon>Alphaproteobacteria</taxon>
        <taxon>Hyphomicrobiales</taxon>
        <taxon>Rhizobiaceae</taxon>
        <taxon>Hoeflea</taxon>
    </lineage>
</organism>
<dbReference type="Pfam" id="PF00248">
    <property type="entry name" value="Aldo_ket_red"/>
    <property type="match status" value="1"/>
</dbReference>
<keyword evidence="3" id="KW-1185">Reference proteome</keyword>
<evidence type="ECO:0000259" key="1">
    <source>
        <dbReference type="Pfam" id="PF00248"/>
    </source>
</evidence>
<proteinExistence type="predicted"/>
<dbReference type="Gene3D" id="3.20.20.100">
    <property type="entry name" value="NADP-dependent oxidoreductase domain"/>
    <property type="match status" value="1"/>
</dbReference>
<reference evidence="2" key="1">
    <citation type="submission" date="2022-11" db="EMBL/GenBank/DDBJ databases">
        <title>Draft genome sequence of Hoeflea poritis E7-10 and Hoeflea prorocentri PM5-8, separated from scleractinian coral Porites lutea and marine dinoflagellate.</title>
        <authorList>
            <person name="Zhang G."/>
            <person name="Wei Q."/>
            <person name="Cai L."/>
        </authorList>
    </citation>
    <scope>NUCLEOTIDE SEQUENCE</scope>
    <source>
        <strain evidence="2">PM5-8</strain>
    </source>
</reference>
<dbReference type="PANTHER" id="PTHR43147:SF2">
    <property type="entry name" value="NADP-DEPENDENT OXIDOREDUCTASE DOMAIN-CONTAINING PROTEIN"/>
    <property type="match status" value="1"/>
</dbReference>
<evidence type="ECO:0000313" key="3">
    <source>
        <dbReference type="Proteomes" id="UP001151234"/>
    </source>
</evidence>
<comment type="caution">
    <text evidence="2">The sequence shown here is derived from an EMBL/GenBank/DDBJ whole genome shotgun (WGS) entry which is preliminary data.</text>
</comment>
<dbReference type="CDD" id="cd19101">
    <property type="entry name" value="AKR_unchar"/>
    <property type="match status" value="1"/>
</dbReference>
<feature type="domain" description="NADP-dependent oxidoreductase" evidence="1">
    <location>
        <begin position="15"/>
        <end position="312"/>
    </location>
</feature>
<accession>A0A9X3UL66</accession>
<gene>
    <name evidence="2" type="ORF">OQ273_17630</name>
</gene>
<dbReference type="PANTHER" id="PTHR43147">
    <property type="entry name" value="PROTEIN TAS"/>
    <property type="match status" value="1"/>
</dbReference>
<protein>
    <submittedName>
        <fullName evidence="2">Aldo/keto reductase</fullName>
    </submittedName>
</protein>
<dbReference type="Proteomes" id="UP001151234">
    <property type="component" value="Unassembled WGS sequence"/>
</dbReference>
<dbReference type="InterPro" id="IPR023210">
    <property type="entry name" value="NADP_OxRdtase_dom"/>
</dbReference>
<evidence type="ECO:0000313" key="2">
    <source>
        <dbReference type="EMBL" id="MDA5400401.1"/>
    </source>
</evidence>
<dbReference type="InterPro" id="IPR036812">
    <property type="entry name" value="NAD(P)_OxRdtase_dom_sf"/>
</dbReference>
<dbReference type="AlphaFoldDB" id="A0A9X3UL66"/>
<name>A0A9X3UL66_9HYPH</name>
<dbReference type="SUPFAM" id="SSF51430">
    <property type="entry name" value="NAD(P)-linked oxidoreductase"/>
    <property type="match status" value="1"/>
</dbReference>
<dbReference type="EMBL" id="JAPJZI010000001">
    <property type="protein sequence ID" value="MDA5400401.1"/>
    <property type="molecule type" value="Genomic_DNA"/>
</dbReference>
<dbReference type="RefSeq" id="WP_267991924.1">
    <property type="nucleotide sequence ID" value="NZ_JAPJZI010000001.1"/>
</dbReference>
<sequence length="349" mass="38647">MSKTATLRPGYSFSRIIKGGWQLAGDHGPVDRARSVADMERFLDAGITTFDCADIYVGVEEMIGEFIDRVRGNRGSQAADEIKVHTKLVPDFDRLETVGPADIEAIVDRSLRRLRLDQLPLVQFYWWDLSIGRPHEVLDCLKDIQRRGKIRLLGTTNWDEAAMEPFISAGFDLASTQVQYSLLDNRPAGDFARWCGANAMQILAYGSLAGGFLTEKWLGTPDPGHTFSNRSLVKYRLIIDEFGGWDLFQVLMKVLKSIAGKHGVTLSAVASRWVLDQPGVGAVIIGARTADRLSETTAIFDLALDDEDRKAIGDVLGQRFGPEGPVYGLERDKTGRHGRIMKYNLGTAS</sequence>